<dbReference type="VEuPathDB" id="VectorBase:ISCW024482"/>
<keyword evidence="4" id="KW-1185">Reference proteome</keyword>
<feature type="non-terminal residue" evidence="2">
    <location>
        <position position="1"/>
    </location>
</feature>
<feature type="region of interest" description="Disordered" evidence="1">
    <location>
        <begin position="37"/>
        <end position="88"/>
    </location>
</feature>
<reference evidence="2 4" key="1">
    <citation type="submission" date="2008-03" db="EMBL/GenBank/DDBJ databases">
        <title>Annotation of Ixodes scapularis.</title>
        <authorList>
            <consortium name="Ixodes scapularis Genome Project Consortium"/>
            <person name="Caler E."/>
            <person name="Hannick L.I."/>
            <person name="Bidwell S."/>
            <person name="Joardar V."/>
            <person name="Thiagarajan M."/>
            <person name="Amedeo P."/>
            <person name="Galinsky K.J."/>
            <person name="Schobel S."/>
            <person name="Inman J."/>
            <person name="Hostetler J."/>
            <person name="Miller J."/>
            <person name="Hammond M."/>
            <person name="Megy K."/>
            <person name="Lawson D."/>
            <person name="Kodira C."/>
            <person name="Sutton G."/>
            <person name="Meyer J."/>
            <person name="Hill C.A."/>
            <person name="Birren B."/>
            <person name="Nene V."/>
            <person name="Collins F."/>
            <person name="Alarcon-Chaidez F."/>
            <person name="Wikel S."/>
            <person name="Strausberg R."/>
        </authorList>
    </citation>
    <scope>NUCLEOTIDE SEQUENCE [LARGE SCALE GENOMIC DNA]</scope>
    <source>
        <strain evidence="4">Wikel</strain>
        <strain evidence="2">Wikel colony</strain>
    </source>
</reference>
<dbReference type="Proteomes" id="UP000001555">
    <property type="component" value="Unassembled WGS sequence"/>
</dbReference>
<evidence type="ECO:0000313" key="2">
    <source>
        <dbReference type="EMBL" id="EEC10537.1"/>
    </source>
</evidence>
<dbReference type="VEuPathDB" id="VectorBase:ISCI024482"/>
<dbReference type="AlphaFoldDB" id="B7PVB5"/>
<feature type="compositionally biased region" description="Low complexity" evidence="1">
    <location>
        <begin position="41"/>
        <end position="58"/>
    </location>
</feature>
<evidence type="ECO:0000256" key="1">
    <source>
        <dbReference type="SAM" id="MobiDB-lite"/>
    </source>
</evidence>
<gene>
    <name evidence="2" type="ORF">IscW_ISCW024482</name>
</gene>
<dbReference type="InParanoid" id="B7PVB5"/>
<dbReference type="EMBL" id="DS798580">
    <property type="protein sequence ID" value="EEC10537.1"/>
    <property type="molecule type" value="Genomic_DNA"/>
</dbReference>
<evidence type="ECO:0000313" key="3">
    <source>
        <dbReference type="EnsemblMetazoa" id="ISCW024482-PA"/>
    </source>
</evidence>
<dbReference type="EMBL" id="ABJB010516122">
    <property type="status" value="NOT_ANNOTATED_CDS"/>
    <property type="molecule type" value="Genomic_DNA"/>
</dbReference>
<evidence type="ECO:0000313" key="4">
    <source>
        <dbReference type="Proteomes" id="UP000001555"/>
    </source>
</evidence>
<protein>
    <submittedName>
        <fullName evidence="2 3">Uncharacterized protein</fullName>
    </submittedName>
</protein>
<reference evidence="3" key="2">
    <citation type="submission" date="2020-05" db="UniProtKB">
        <authorList>
            <consortium name="EnsemblMetazoa"/>
        </authorList>
    </citation>
    <scope>IDENTIFICATION</scope>
    <source>
        <strain evidence="3">wikel</strain>
    </source>
</reference>
<organism>
    <name type="scientific">Ixodes scapularis</name>
    <name type="common">Black-legged tick</name>
    <name type="synonym">Deer tick</name>
    <dbReference type="NCBI Taxonomy" id="6945"/>
    <lineage>
        <taxon>Eukaryota</taxon>
        <taxon>Metazoa</taxon>
        <taxon>Ecdysozoa</taxon>
        <taxon>Arthropoda</taxon>
        <taxon>Chelicerata</taxon>
        <taxon>Arachnida</taxon>
        <taxon>Acari</taxon>
        <taxon>Parasitiformes</taxon>
        <taxon>Ixodida</taxon>
        <taxon>Ixodoidea</taxon>
        <taxon>Ixodidae</taxon>
        <taxon>Ixodinae</taxon>
        <taxon>Ixodes</taxon>
    </lineage>
</organism>
<dbReference type="PaxDb" id="6945-B7PVB5"/>
<dbReference type="EnsemblMetazoa" id="ISCW024482-RA">
    <property type="protein sequence ID" value="ISCW024482-PA"/>
    <property type="gene ID" value="ISCW024482"/>
</dbReference>
<sequence length="146" mass="16568">RGQTVQVRGLFARLRAQRGTHTPPPHPQRRQAARVRRVQEAVRAQGPPQQAPQHAPQGLREESVHVPAARLRSQVHADGRPDQAPVDGTLYPQGVSRRGLGIMCQDLRATATVPSSVMWFIVKRMPCKLRRGGEIYYRPYYRHWQG</sequence>
<accession>B7PVB5</accession>
<name>B7PVB5_IXOSC</name>
<dbReference type="HOGENOM" id="CLU_1782086_0_0_1"/>
<proteinExistence type="predicted"/>